<dbReference type="InterPro" id="IPR046273">
    <property type="entry name" value="DUF6306"/>
</dbReference>
<dbReference type="Proteomes" id="UP001141619">
    <property type="component" value="Unassembled WGS sequence"/>
</dbReference>
<keyword evidence="3" id="KW-1185">Reference proteome</keyword>
<evidence type="ECO:0000259" key="1">
    <source>
        <dbReference type="Pfam" id="PF19825"/>
    </source>
</evidence>
<reference evidence="2" key="1">
    <citation type="submission" date="2022-08" db="EMBL/GenBank/DDBJ databases">
        <authorList>
            <person name="Vandamme P."/>
            <person name="Hettiarachchi A."/>
            <person name="Peeters C."/>
            <person name="Cnockaert M."/>
            <person name="Carlier A."/>
        </authorList>
    </citation>
    <scope>NUCLEOTIDE SEQUENCE</scope>
    <source>
        <strain evidence="2">LMG 31809</strain>
    </source>
</reference>
<comment type="caution">
    <text evidence="2">The sequence shown here is derived from an EMBL/GenBank/DDBJ whole genome shotgun (WGS) entry which is preliminary data.</text>
</comment>
<reference evidence="2" key="2">
    <citation type="journal article" date="2023" name="Syst. Appl. Microbiol.">
        <title>Govania unica gen. nov., sp. nov., a rare biosphere bacterium that represents a novel family in the class Alphaproteobacteria.</title>
        <authorList>
            <person name="Vandamme P."/>
            <person name="Peeters C."/>
            <person name="Hettiarachchi A."/>
            <person name="Cnockaert M."/>
            <person name="Carlier A."/>
        </authorList>
    </citation>
    <scope>NUCLEOTIDE SEQUENCE</scope>
    <source>
        <strain evidence="2">LMG 31809</strain>
    </source>
</reference>
<dbReference type="AlphaFoldDB" id="A0A9X3TYB7"/>
<evidence type="ECO:0000313" key="2">
    <source>
        <dbReference type="EMBL" id="MDA5194226.1"/>
    </source>
</evidence>
<protein>
    <submittedName>
        <fullName evidence="2">DUF6306 domain-containing protein</fullName>
    </submittedName>
</protein>
<proteinExistence type="predicted"/>
<feature type="domain" description="DUF6306" evidence="1">
    <location>
        <begin position="33"/>
        <end position="162"/>
    </location>
</feature>
<sequence length="167" mass="18695">MAQKYGSDLNPPSSSPCSMHEADSAYMGYLSRDETVALLTQLLEGERAGAKVALHMLKEAQHEDRRPHVGAALNRVRLDEAHCVNMLAHHLERFGMTPSALTGAFREKVLAEPDLSAQVDLLNRGQAWVVKKLREVLPRIEDPTLHQDLQQMLTMHEDNIAVCEHLI</sequence>
<name>A0A9X3TYB7_9PROT</name>
<evidence type="ECO:0000313" key="3">
    <source>
        <dbReference type="Proteomes" id="UP001141619"/>
    </source>
</evidence>
<dbReference type="Pfam" id="PF19825">
    <property type="entry name" value="DUF6306"/>
    <property type="match status" value="1"/>
</dbReference>
<organism evidence="2 3">
    <name type="scientific">Govanella unica</name>
    <dbReference type="NCBI Taxonomy" id="2975056"/>
    <lineage>
        <taxon>Bacteria</taxon>
        <taxon>Pseudomonadati</taxon>
        <taxon>Pseudomonadota</taxon>
        <taxon>Alphaproteobacteria</taxon>
        <taxon>Emcibacterales</taxon>
        <taxon>Govanellaceae</taxon>
        <taxon>Govanella</taxon>
    </lineage>
</organism>
<dbReference type="RefSeq" id="WP_274943930.1">
    <property type="nucleotide sequence ID" value="NZ_JANWOI010000003.1"/>
</dbReference>
<accession>A0A9X3TYB7</accession>
<gene>
    <name evidence="2" type="ORF">NYP16_09715</name>
</gene>
<dbReference type="EMBL" id="JANWOI010000003">
    <property type="protein sequence ID" value="MDA5194226.1"/>
    <property type="molecule type" value="Genomic_DNA"/>
</dbReference>